<dbReference type="SUPFAM" id="SSF52058">
    <property type="entry name" value="L domain-like"/>
    <property type="match status" value="1"/>
</dbReference>
<keyword evidence="3" id="KW-0963">Cytoplasm</keyword>
<comment type="function">
    <text evidence="10">Histone chaperone that specifically mediates the genome-wide removal of histone H2A.Z/H2AZ1 from the nucleosome: removes H2A.Z/H2AZ1 from its normal sites of deposition, especially from enhancer and insulator regions. Not involved in deposition of H2A.Z/H2AZ1 in the nucleosome. May stabilize the evicted H2A.Z/H2AZ1-H2B dimer, thus shifting the equilibrium towards dissociation and the off-chromatin state. Inhibits activity of protein phosphatase 2A (PP2A). Does not inhibit protein phosphatase 1. May play a role in cerebellar development and synaptogenesis.</text>
</comment>
<feature type="region of interest" description="Disordered" evidence="12">
    <location>
        <begin position="1"/>
        <end position="120"/>
    </location>
</feature>
<evidence type="ECO:0000256" key="8">
    <source>
        <dbReference type="ARBA" id="ARBA00023242"/>
    </source>
</evidence>
<comment type="similarity">
    <text evidence="9 11">Belongs to the ANP32 family.</text>
</comment>
<dbReference type="GO" id="GO:0019212">
    <property type="term" value="F:phosphatase inhibitor activity"/>
    <property type="evidence" value="ECO:0007669"/>
    <property type="project" value="TreeGrafter"/>
</dbReference>
<protein>
    <recommendedName>
        <fullName evidence="11">Acidic leucine-rich nuclear phosphoprotein 32 family member</fullName>
    </recommendedName>
</protein>
<dbReference type="Pfam" id="PF14580">
    <property type="entry name" value="LRR_9"/>
    <property type="match status" value="1"/>
</dbReference>
<evidence type="ECO:0000313" key="13">
    <source>
        <dbReference type="EMBL" id="KAK9390888.1"/>
    </source>
</evidence>
<keyword evidence="14" id="KW-1185">Reference proteome</keyword>
<dbReference type="PROSITE" id="PS51450">
    <property type="entry name" value="LRR"/>
    <property type="match status" value="2"/>
</dbReference>
<feature type="compositionally biased region" description="Polar residues" evidence="12">
    <location>
        <begin position="1"/>
        <end position="13"/>
    </location>
</feature>
<evidence type="ECO:0000256" key="7">
    <source>
        <dbReference type="ARBA" id="ARBA00023186"/>
    </source>
</evidence>
<feature type="region of interest" description="Disordered" evidence="12">
    <location>
        <begin position="297"/>
        <end position="403"/>
    </location>
</feature>
<dbReference type="PANTHER" id="PTHR11375:SF5">
    <property type="entry name" value="ACIDIC LEUCINE-RICH NUCLEAR PHOSPHOPROTEIN 32 FAMILY MEMBER E"/>
    <property type="match status" value="1"/>
</dbReference>
<evidence type="ECO:0000256" key="1">
    <source>
        <dbReference type="ARBA" id="ARBA00004123"/>
    </source>
</evidence>
<keyword evidence="7" id="KW-0143">Chaperone</keyword>
<dbReference type="GO" id="GO:0005737">
    <property type="term" value="C:cytoplasm"/>
    <property type="evidence" value="ECO:0007669"/>
    <property type="project" value="UniProtKB-SubCell"/>
</dbReference>
<feature type="compositionally biased region" description="Acidic residues" evidence="12">
    <location>
        <begin position="298"/>
        <end position="325"/>
    </location>
</feature>
<evidence type="ECO:0000256" key="5">
    <source>
        <dbReference type="ARBA" id="ARBA00022737"/>
    </source>
</evidence>
<evidence type="ECO:0000256" key="2">
    <source>
        <dbReference type="ARBA" id="ARBA00004496"/>
    </source>
</evidence>
<keyword evidence="5" id="KW-0677">Repeat</keyword>
<evidence type="ECO:0000313" key="14">
    <source>
        <dbReference type="Proteomes" id="UP001474421"/>
    </source>
</evidence>
<evidence type="ECO:0000256" key="3">
    <source>
        <dbReference type="ARBA" id="ARBA00022490"/>
    </source>
</evidence>
<evidence type="ECO:0000256" key="10">
    <source>
        <dbReference type="ARBA" id="ARBA00045721"/>
    </source>
</evidence>
<dbReference type="GO" id="GO:0005634">
    <property type="term" value="C:nucleus"/>
    <property type="evidence" value="ECO:0007669"/>
    <property type="project" value="UniProtKB-SubCell"/>
</dbReference>
<dbReference type="GO" id="GO:0006325">
    <property type="term" value="P:chromatin organization"/>
    <property type="evidence" value="ECO:0007669"/>
    <property type="project" value="UniProtKB-KW"/>
</dbReference>
<keyword evidence="4 11" id="KW-0433">Leucine-rich repeat</keyword>
<accession>A0AAW1ALK2</accession>
<organism evidence="13 14">
    <name type="scientific">Crotalus adamanteus</name>
    <name type="common">Eastern diamondback rattlesnake</name>
    <dbReference type="NCBI Taxonomy" id="8729"/>
    <lineage>
        <taxon>Eukaryota</taxon>
        <taxon>Metazoa</taxon>
        <taxon>Chordata</taxon>
        <taxon>Craniata</taxon>
        <taxon>Vertebrata</taxon>
        <taxon>Euteleostomi</taxon>
        <taxon>Lepidosauria</taxon>
        <taxon>Squamata</taxon>
        <taxon>Bifurcata</taxon>
        <taxon>Unidentata</taxon>
        <taxon>Episquamata</taxon>
        <taxon>Toxicofera</taxon>
        <taxon>Serpentes</taxon>
        <taxon>Colubroidea</taxon>
        <taxon>Viperidae</taxon>
        <taxon>Crotalinae</taxon>
        <taxon>Crotalus</taxon>
    </lineage>
</organism>
<feature type="compositionally biased region" description="Acidic residues" evidence="12">
    <location>
        <begin position="363"/>
        <end position="382"/>
    </location>
</feature>
<dbReference type="Gene3D" id="3.80.10.10">
    <property type="entry name" value="Ribonuclease Inhibitor"/>
    <property type="match status" value="1"/>
</dbReference>
<keyword evidence="8 11" id="KW-0539">Nucleus</keyword>
<sequence length="403" mass="44323">METGSSFTSEQIQSTEGGRTRKSGGGGGNFRASSCAGDEGKADPDPRLIGSPAHSRALLSERLGRAQKETSAPEEPRGGGGGGRAATRRAAGALRVQPIGSLGRGAPSRTTPGEAGHLLGGPMRRVMEAQFLRPSLALHFGEPFQMEMKKLEMKKRINLELRNRAPEKVAELVLDNCRSGNGEIEGLSDSFKELEFLSMANTELTSLAKLPTLTKLRRLELSDNLISGGLEVLAERCPNLTYLNLSGNKIKDLNTVETLQNLKNLKSLDLFNCEITNLEDYRESVFELLHQITYLDGFDQDDNEAPDSEEEDEDDGDEDEDEDEDKAGPPGEYEENEDDDASDLGEGEEEEEVGLSYLMKEEIQDEEDDDDYVEERENEEEDAAVKGEKRKRAAEDEGDDDDD</sequence>
<evidence type="ECO:0000256" key="11">
    <source>
        <dbReference type="RuleBase" id="RU369103"/>
    </source>
</evidence>
<proteinExistence type="inferred from homology"/>
<dbReference type="FunFam" id="3.80.10.10:FF:000003">
    <property type="entry name" value="Acidic leucine-rich nuclear phosphoprotein 32 family member A"/>
    <property type="match status" value="1"/>
</dbReference>
<comment type="subcellular location">
    <subcellularLocation>
        <location evidence="2">Cytoplasm</location>
    </subcellularLocation>
    <subcellularLocation>
        <location evidence="1 11">Nucleus</location>
    </subcellularLocation>
</comment>
<dbReference type="Proteomes" id="UP001474421">
    <property type="component" value="Unassembled WGS sequence"/>
</dbReference>
<dbReference type="GO" id="GO:0042393">
    <property type="term" value="F:histone binding"/>
    <property type="evidence" value="ECO:0007669"/>
    <property type="project" value="TreeGrafter"/>
</dbReference>
<dbReference type="AlphaFoldDB" id="A0AAW1ALK2"/>
<dbReference type="InterPro" id="IPR045081">
    <property type="entry name" value="AN32"/>
</dbReference>
<evidence type="ECO:0000256" key="12">
    <source>
        <dbReference type="SAM" id="MobiDB-lite"/>
    </source>
</evidence>
<keyword evidence="6" id="KW-0156">Chromatin regulator</keyword>
<comment type="caution">
    <text evidence="13">The sequence shown here is derived from an EMBL/GenBank/DDBJ whole genome shotgun (WGS) entry which is preliminary data.</text>
</comment>
<reference evidence="13 14" key="1">
    <citation type="journal article" date="2024" name="Proc. Natl. Acad. Sci. U.S.A.">
        <title>The genetic regulatory architecture and epigenomic basis for age-related changes in rattlesnake venom.</title>
        <authorList>
            <person name="Hogan M.P."/>
            <person name="Holding M.L."/>
            <person name="Nystrom G.S."/>
            <person name="Colston T.J."/>
            <person name="Bartlett D.A."/>
            <person name="Mason A.J."/>
            <person name="Ellsworth S.A."/>
            <person name="Rautsaw R.M."/>
            <person name="Lawrence K.C."/>
            <person name="Strickland J.L."/>
            <person name="He B."/>
            <person name="Fraser P."/>
            <person name="Margres M.J."/>
            <person name="Gilbert D.M."/>
            <person name="Gibbs H.L."/>
            <person name="Parkinson C.L."/>
            <person name="Rokyta D.R."/>
        </authorList>
    </citation>
    <scope>NUCLEOTIDE SEQUENCE [LARGE SCALE GENOMIC DNA]</scope>
    <source>
        <strain evidence="13">DRR0105</strain>
    </source>
</reference>
<evidence type="ECO:0000256" key="6">
    <source>
        <dbReference type="ARBA" id="ARBA00022853"/>
    </source>
</evidence>
<comment type="function">
    <text evidence="11">Multifunctional protein that is involved in the regulation of many processes.</text>
</comment>
<dbReference type="GO" id="GO:0042981">
    <property type="term" value="P:regulation of apoptotic process"/>
    <property type="evidence" value="ECO:0007669"/>
    <property type="project" value="TreeGrafter"/>
</dbReference>
<feature type="compositionally biased region" description="Acidic residues" evidence="12">
    <location>
        <begin position="332"/>
        <end position="353"/>
    </location>
</feature>
<dbReference type="PANTHER" id="PTHR11375">
    <property type="entry name" value="ACIDIC LEUCINE-RICH NUCLEAR PHOSPHOPROTEIN 32"/>
    <property type="match status" value="1"/>
</dbReference>
<evidence type="ECO:0000256" key="9">
    <source>
        <dbReference type="ARBA" id="ARBA00025777"/>
    </source>
</evidence>
<name>A0AAW1ALK2_CROAD</name>
<dbReference type="EMBL" id="JAOTOJ010000019">
    <property type="protein sequence ID" value="KAK9390888.1"/>
    <property type="molecule type" value="Genomic_DNA"/>
</dbReference>
<dbReference type="InterPro" id="IPR001611">
    <property type="entry name" value="Leu-rich_rpt"/>
</dbReference>
<gene>
    <name evidence="13" type="ORF">NXF25_018218</name>
</gene>
<evidence type="ECO:0000256" key="4">
    <source>
        <dbReference type="ARBA" id="ARBA00022614"/>
    </source>
</evidence>
<dbReference type="InterPro" id="IPR032675">
    <property type="entry name" value="LRR_dom_sf"/>
</dbReference>